<dbReference type="Proteomes" id="UP000628736">
    <property type="component" value="Unassembled WGS sequence"/>
</dbReference>
<feature type="domain" description="Rubredoxin-like" evidence="3">
    <location>
        <begin position="169"/>
        <end position="205"/>
    </location>
</feature>
<dbReference type="SUPFAM" id="SSF50475">
    <property type="entry name" value="FMN-binding split barrel"/>
    <property type="match status" value="1"/>
</dbReference>
<evidence type="ECO:0000256" key="2">
    <source>
        <dbReference type="ARBA" id="ARBA00023002"/>
    </source>
</evidence>
<dbReference type="Pfam" id="PF01613">
    <property type="entry name" value="Flavin_Reduct"/>
    <property type="match status" value="1"/>
</dbReference>
<reference evidence="4" key="1">
    <citation type="submission" date="2020-08" db="EMBL/GenBank/DDBJ databases">
        <title>Genome public.</title>
        <authorList>
            <person name="Liu C."/>
            <person name="Sun Q."/>
        </authorList>
    </citation>
    <scope>NUCLEOTIDE SEQUENCE</scope>
    <source>
        <strain evidence="4">NSJ-23</strain>
    </source>
</reference>
<dbReference type="InterPro" id="IPR048574">
    <property type="entry name" value="RUBY_RBDX"/>
</dbReference>
<dbReference type="InterPro" id="IPR024934">
    <property type="entry name" value="Rubredoxin-like_dom"/>
</dbReference>
<dbReference type="Gene3D" id="2.30.110.10">
    <property type="entry name" value="Electron Transport, Fmn-binding Protein, Chain A"/>
    <property type="match status" value="1"/>
</dbReference>
<proteinExistence type="predicted"/>
<accession>A0A8J6M5Z5</accession>
<comment type="cofactor">
    <cofactor evidence="1">
        <name>Fe(3+)</name>
        <dbReference type="ChEBI" id="CHEBI:29034"/>
    </cofactor>
</comment>
<dbReference type="PANTHER" id="PTHR30466:SF1">
    <property type="entry name" value="FMN REDUCTASE (NADH) RUTF"/>
    <property type="match status" value="1"/>
</dbReference>
<dbReference type="AlphaFoldDB" id="A0A8J6M5Z5"/>
<dbReference type="GO" id="GO:0005506">
    <property type="term" value="F:iron ion binding"/>
    <property type="evidence" value="ECO:0007669"/>
    <property type="project" value="InterPro"/>
</dbReference>
<dbReference type="SUPFAM" id="SSF57802">
    <property type="entry name" value="Rubredoxin-like"/>
    <property type="match status" value="1"/>
</dbReference>
<protein>
    <submittedName>
        <fullName evidence="4">Flavin reductase</fullName>
    </submittedName>
</protein>
<evidence type="ECO:0000313" key="4">
    <source>
        <dbReference type="EMBL" id="MBC5721253.1"/>
    </source>
</evidence>
<dbReference type="EMBL" id="JACOPO010000001">
    <property type="protein sequence ID" value="MBC5721253.1"/>
    <property type="molecule type" value="Genomic_DNA"/>
</dbReference>
<dbReference type="InterPro" id="IPR012349">
    <property type="entry name" value="Split_barrel_FMN-bd"/>
</dbReference>
<evidence type="ECO:0000313" key="5">
    <source>
        <dbReference type="Proteomes" id="UP000628736"/>
    </source>
</evidence>
<dbReference type="Gene3D" id="2.20.28.10">
    <property type="match status" value="1"/>
</dbReference>
<evidence type="ECO:0000256" key="1">
    <source>
        <dbReference type="ARBA" id="ARBA00001965"/>
    </source>
</evidence>
<dbReference type="CDD" id="cd00729">
    <property type="entry name" value="rubredoxin_SM"/>
    <property type="match status" value="1"/>
</dbReference>
<dbReference type="InterPro" id="IPR002563">
    <property type="entry name" value="Flavin_Rdtase-like_dom"/>
</dbReference>
<dbReference type="GO" id="GO:0042602">
    <property type="term" value="F:riboflavin reductase (NADPH) activity"/>
    <property type="evidence" value="ECO:0007669"/>
    <property type="project" value="TreeGrafter"/>
</dbReference>
<dbReference type="GO" id="GO:0010181">
    <property type="term" value="F:FMN binding"/>
    <property type="evidence" value="ECO:0007669"/>
    <property type="project" value="InterPro"/>
</dbReference>
<dbReference type="RefSeq" id="WP_147573092.1">
    <property type="nucleotide sequence ID" value="NZ_JACOPO010000001.1"/>
</dbReference>
<dbReference type="SMART" id="SM00903">
    <property type="entry name" value="Flavin_Reduct"/>
    <property type="match status" value="1"/>
</dbReference>
<organism evidence="4 5">
    <name type="scientific">Flintibacter hominis</name>
    <dbReference type="NCBI Taxonomy" id="2763048"/>
    <lineage>
        <taxon>Bacteria</taxon>
        <taxon>Bacillati</taxon>
        <taxon>Bacillota</taxon>
        <taxon>Clostridia</taxon>
        <taxon>Eubacteriales</taxon>
        <taxon>Flintibacter</taxon>
    </lineage>
</organism>
<dbReference type="Pfam" id="PF21349">
    <property type="entry name" value="RUBY_RBDX"/>
    <property type="match status" value="1"/>
</dbReference>
<keyword evidence="5" id="KW-1185">Reference proteome</keyword>
<evidence type="ECO:0000259" key="3">
    <source>
        <dbReference type="PROSITE" id="PS50903"/>
    </source>
</evidence>
<keyword evidence="2" id="KW-0560">Oxidoreductase</keyword>
<dbReference type="PANTHER" id="PTHR30466">
    <property type="entry name" value="FLAVIN REDUCTASE"/>
    <property type="match status" value="1"/>
</dbReference>
<gene>
    <name evidence="4" type="ORF">H8S11_00210</name>
</gene>
<dbReference type="InterPro" id="IPR050268">
    <property type="entry name" value="NADH-dep_flavin_reductase"/>
</dbReference>
<comment type="caution">
    <text evidence="4">The sequence shown here is derived from an EMBL/GenBank/DDBJ whole genome shotgun (WGS) entry which is preliminary data.</text>
</comment>
<name>A0A8J6M5Z5_9FIRM</name>
<dbReference type="PROSITE" id="PS50903">
    <property type="entry name" value="RUBREDOXIN_LIKE"/>
    <property type="match status" value="1"/>
</dbReference>
<sequence length="206" mass="23145">MKNERAMYAISYGLFVLTARQGERDNGCIINTAVQVTAQPNRVTIAVNKGNLTHDMIQETGKFNLSVLSEEADFQLFKRFGFQSGRDSDKFAGTEDQVRRGENGLLYLTRGTNAWLSCRVVSHLDLGSHTLFLADVEDGDLLNDQASATYAYYQGHIKPGDFTHATGDKKRWVCRICGYVYEGDELPADYICPWCKHPASDFEQVK</sequence>